<dbReference type="CDD" id="cd00063">
    <property type="entry name" value="FN3"/>
    <property type="match status" value="2"/>
</dbReference>
<dbReference type="InterPro" id="IPR003961">
    <property type="entry name" value="FN3_dom"/>
</dbReference>
<dbReference type="Proteomes" id="UP000015102">
    <property type="component" value="Unassembled WGS sequence"/>
</dbReference>
<keyword evidence="7" id="KW-1185">Reference proteome</keyword>
<dbReference type="OMA" id="ETNETEC"/>
<accession>T1GHL5</accession>
<evidence type="ECO:0000256" key="2">
    <source>
        <dbReference type="ARBA" id="ARBA00023157"/>
    </source>
</evidence>
<organism evidence="6 7">
    <name type="scientific">Megaselia scalaris</name>
    <name type="common">Humpbacked fly</name>
    <name type="synonym">Phora scalaris</name>
    <dbReference type="NCBI Taxonomy" id="36166"/>
    <lineage>
        <taxon>Eukaryota</taxon>
        <taxon>Metazoa</taxon>
        <taxon>Ecdysozoa</taxon>
        <taxon>Arthropoda</taxon>
        <taxon>Hexapoda</taxon>
        <taxon>Insecta</taxon>
        <taxon>Pterygota</taxon>
        <taxon>Neoptera</taxon>
        <taxon>Endopterygota</taxon>
        <taxon>Diptera</taxon>
        <taxon>Brachycera</taxon>
        <taxon>Muscomorpha</taxon>
        <taxon>Platypezoidea</taxon>
        <taxon>Phoridae</taxon>
        <taxon>Megaseliini</taxon>
        <taxon>Megaselia</taxon>
    </lineage>
</organism>
<feature type="domain" description="Fibronectin type-III" evidence="5">
    <location>
        <begin position="378"/>
        <end position="475"/>
    </location>
</feature>
<keyword evidence="4" id="KW-0472">Membrane</keyword>
<dbReference type="EnsemblMetazoa" id="MESCA002922-RA">
    <property type="protein sequence ID" value="MESCA002922-PA"/>
    <property type="gene ID" value="MESCA002922"/>
</dbReference>
<name>T1GHL5_MEGSC</name>
<evidence type="ECO:0000259" key="5">
    <source>
        <dbReference type="PROSITE" id="PS50853"/>
    </source>
</evidence>
<evidence type="ECO:0000256" key="1">
    <source>
        <dbReference type="ARBA" id="ARBA00022737"/>
    </source>
</evidence>
<dbReference type="InterPro" id="IPR051622">
    <property type="entry name" value="R-tyr_protein_phosphatases"/>
</dbReference>
<dbReference type="PANTHER" id="PTHR24051:SF9">
    <property type="entry name" value="FIBRONECTIN TYPE-III DOMAIN-CONTAINING PROTEIN"/>
    <property type="match status" value="1"/>
</dbReference>
<protein>
    <recommendedName>
        <fullName evidence="5">Fibronectin type-III domain-containing protein</fullName>
    </recommendedName>
</protein>
<keyword evidence="1" id="KW-0677">Repeat</keyword>
<dbReference type="EMBL" id="CAQQ02024653">
    <property type="status" value="NOT_ANNOTATED_CDS"/>
    <property type="molecule type" value="Genomic_DNA"/>
</dbReference>
<evidence type="ECO:0000313" key="6">
    <source>
        <dbReference type="EnsemblMetazoa" id="MESCA002922-PA"/>
    </source>
</evidence>
<sequence>MFSNKKDCKLSVNKNIPSRYECTTTIEFAPYNFILYRVNGLSKKPLNQSFDINLLNVTVPPKVEFDSVRTNISSVEFNFSINESANYVYNSKNYLIFLVSLRTKLGILDQSEYQYEVKKAIGDIFSFKIENLPYPNYVYNVTFRCKMLLSPNSSDLYFSEPTHYTFMTNPTIPYRPPRTNLGAFEIIRPNLGNSNGNSILTIFWEKLEEYEFNGPNFEYDITVYKNNVPSDMKPSSKNHYSATYEIPRGAEYFTTDYRFEILSTNSKGNSPNSSRVNPNPIEDVWKVTNDFEANLTWSLQKDDDDLKSFTVYWCNARSRDEYSTCNDSIYFEEIPKHERVHTFNNTIVNYGIAMNYQKNSSGIVWNTCTSRKDKKLEQVKDFKHDPVQKREINLRWSTDCQFKSVINGYFLEYCLLNNISKNCTGKIHNVTLGNKNASHTVKHLKPYSRYKFGISMYRGQERAESSYLTIETKQDAPSCPQDLIVRNVTSSTVYLEWSKPEEMNGEFKFYKVFFNDKKGFNNSDYKSTTATNITLMNLDGNTNYLLYVVAHTVEDSEPSNVVSIKTLIGTPSSPKLADQPFKYQSSNIVANWYAPEKPNGLVDFYEISLGDRVSLVRNLSCTVDICDDPKGMDFKIIAVNVYESHNSTFEETFPNIYLNSLCAEDISYDISQRFTSNYKFYKSVALTNQLPCSRGTPILYVIILAVCIAISFVFFMSFYKIRKMQDIKVVLPPGLGYGSSPIKNNGTNTSQTQDEAESDQTIETNETECSTLTGHEYFKSLEFEEISEKPKTPFYLTNTAAPVIDNFTKQENNSGYIKIQPVSEYIQPNTCGYVTLPDLQKIKNESEYLPIETEESIPTPMMSGYVTPGGNFYK</sequence>
<dbReference type="InterPro" id="IPR036116">
    <property type="entry name" value="FN3_sf"/>
</dbReference>
<dbReference type="PROSITE" id="PS50853">
    <property type="entry name" value="FN3"/>
    <property type="match status" value="2"/>
</dbReference>
<proteinExistence type="predicted"/>
<keyword evidence="2" id="KW-1015">Disulfide bond</keyword>
<reference evidence="6" key="2">
    <citation type="submission" date="2015-06" db="UniProtKB">
        <authorList>
            <consortium name="EnsemblMetazoa"/>
        </authorList>
    </citation>
    <scope>IDENTIFICATION</scope>
</reference>
<dbReference type="STRING" id="36166.T1GHL5"/>
<dbReference type="Gene3D" id="2.60.40.10">
    <property type="entry name" value="Immunoglobulins"/>
    <property type="match status" value="3"/>
</dbReference>
<keyword evidence="4" id="KW-1133">Transmembrane helix</keyword>
<feature type="transmembrane region" description="Helical" evidence="4">
    <location>
        <begin position="698"/>
        <end position="719"/>
    </location>
</feature>
<feature type="region of interest" description="Disordered" evidence="3">
    <location>
        <begin position="741"/>
        <end position="764"/>
    </location>
</feature>
<feature type="domain" description="Fibronectin type-III" evidence="5">
    <location>
        <begin position="479"/>
        <end position="569"/>
    </location>
</feature>
<feature type="compositionally biased region" description="Polar residues" evidence="3">
    <location>
        <begin position="741"/>
        <end position="753"/>
    </location>
</feature>
<reference evidence="7" key="1">
    <citation type="submission" date="2013-02" db="EMBL/GenBank/DDBJ databases">
        <authorList>
            <person name="Hughes D."/>
        </authorList>
    </citation>
    <scope>NUCLEOTIDE SEQUENCE</scope>
    <source>
        <strain>Durham</strain>
        <strain evidence="7">NC isolate 2 -- Noor lab</strain>
    </source>
</reference>
<dbReference type="SMART" id="SM00060">
    <property type="entry name" value="FN3"/>
    <property type="match status" value="3"/>
</dbReference>
<evidence type="ECO:0000313" key="7">
    <source>
        <dbReference type="Proteomes" id="UP000015102"/>
    </source>
</evidence>
<keyword evidence="4" id="KW-0812">Transmembrane</keyword>
<dbReference type="InterPro" id="IPR013783">
    <property type="entry name" value="Ig-like_fold"/>
</dbReference>
<dbReference type="PANTHER" id="PTHR24051">
    <property type="entry name" value="SUSHI DOMAIN-CONTAINING PROTEIN 1"/>
    <property type="match status" value="1"/>
</dbReference>
<evidence type="ECO:0000256" key="4">
    <source>
        <dbReference type="SAM" id="Phobius"/>
    </source>
</evidence>
<dbReference type="HOGENOM" id="CLU_328806_0_0_1"/>
<dbReference type="SUPFAM" id="SSF49265">
    <property type="entry name" value="Fibronectin type III"/>
    <property type="match status" value="2"/>
</dbReference>
<dbReference type="Pfam" id="PF00041">
    <property type="entry name" value="fn3"/>
    <property type="match status" value="2"/>
</dbReference>
<dbReference type="AlphaFoldDB" id="T1GHL5"/>
<evidence type="ECO:0000256" key="3">
    <source>
        <dbReference type="SAM" id="MobiDB-lite"/>
    </source>
</evidence>